<comment type="caution">
    <text evidence="3">The sequence shown here is derived from an EMBL/GenBank/DDBJ whole genome shotgun (WGS) entry which is preliminary data.</text>
</comment>
<evidence type="ECO:0000259" key="2">
    <source>
        <dbReference type="Pfam" id="PF25815"/>
    </source>
</evidence>
<dbReference type="Proteomes" id="UP001152320">
    <property type="component" value="Chromosome 9"/>
</dbReference>
<name>A0A9Q1C0W1_HOLLE</name>
<keyword evidence="1" id="KW-0732">Signal</keyword>
<evidence type="ECO:0000313" key="4">
    <source>
        <dbReference type="Proteomes" id="UP001152320"/>
    </source>
</evidence>
<dbReference type="AlphaFoldDB" id="A0A9Q1C0W1"/>
<accession>A0A9Q1C0W1</accession>
<reference evidence="3" key="1">
    <citation type="submission" date="2021-10" db="EMBL/GenBank/DDBJ databases">
        <title>Tropical sea cucumber genome reveals ecological adaptation and Cuvierian tubules defense mechanism.</title>
        <authorList>
            <person name="Chen T."/>
        </authorList>
    </citation>
    <scope>NUCLEOTIDE SEQUENCE</scope>
    <source>
        <strain evidence="3">Nanhai2018</strain>
        <tissue evidence="3">Muscle</tissue>
    </source>
</reference>
<dbReference type="OrthoDB" id="5985978at2759"/>
<feature type="domain" description="CTHRC1 C-terminal" evidence="2">
    <location>
        <begin position="44"/>
        <end position="84"/>
    </location>
</feature>
<protein>
    <submittedName>
        <fullName evidence="3">Collagen triple helix repeat-containing protein 1</fullName>
    </submittedName>
</protein>
<dbReference type="GO" id="GO:0005581">
    <property type="term" value="C:collagen trimer"/>
    <property type="evidence" value="ECO:0007669"/>
    <property type="project" value="UniProtKB-KW"/>
</dbReference>
<feature type="signal peptide" evidence="1">
    <location>
        <begin position="1"/>
        <end position="22"/>
    </location>
</feature>
<keyword evidence="4" id="KW-1185">Reference proteome</keyword>
<gene>
    <name evidence="3" type="ORF">HOLleu_20132</name>
</gene>
<dbReference type="InterPro" id="IPR057873">
    <property type="entry name" value="CTHRC1_C"/>
</dbReference>
<feature type="chain" id="PRO_5040514130" evidence="1">
    <location>
        <begin position="23"/>
        <end position="92"/>
    </location>
</feature>
<proteinExistence type="predicted"/>
<dbReference type="EMBL" id="JAIZAY010000009">
    <property type="protein sequence ID" value="KAJ8036218.1"/>
    <property type="molecule type" value="Genomic_DNA"/>
</dbReference>
<organism evidence="3 4">
    <name type="scientific">Holothuria leucospilota</name>
    <name type="common">Black long sea cucumber</name>
    <name type="synonym">Mertensiothuria leucospilota</name>
    <dbReference type="NCBI Taxonomy" id="206669"/>
    <lineage>
        <taxon>Eukaryota</taxon>
        <taxon>Metazoa</taxon>
        <taxon>Echinodermata</taxon>
        <taxon>Eleutherozoa</taxon>
        <taxon>Echinozoa</taxon>
        <taxon>Holothuroidea</taxon>
        <taxon>Aspidochirotacea</taxon>
        <taxon>Aspidochirotida</taxon>
        <taxon>Holothuriidae</taxon>
        <taxon>Holothuria</taxon>
    </lineage>
</organism>
<keyword evidence="3" id="KW-0176">Collagen</keyword>
<sequence length="92" mass="9547">MEIFIWFLVIVLPVFIISSGKASQQCVGPRGHSGDQGDDGAVGSGVCDGLSAGSIDVTINAGPCSGYGTSDLKTGWNAVSRILIEEWPSSPY</sequence>
<dbReference type="Pfam" id="PF25815">
    <property type="entry name" value="CTHRC1_C"/>
    <property type="match status" value="1"/>
</dbReference>
<evidence type="ECO:0000313" key="3">
    <source>
        <dbReference type="EMBL" id="KAJ8036218.1"/>
    </source>
</evidence>
<evidence type="ECO:0000256" key="1">
    <source>
        <dbReference type="SAM" id="SignalP"/>
    </source>
</evidence>